<dbReference type="EMBL" id="QPJO01000004">
    <property type="protein sequence ID" value="RCW90863.1"/>
    <property type="molecule type" value="Genomic_DNA"/>
</dbReference>
<sequence length="125" mass="14232">MFKKIFGSSEPKEEKVLPWQSLEEVTQLDVIAEKSMVKPQLLFKHSTRCGISRMVLKQFVSDYNLDLNIDLHFLDLLSYRAVSDAIGTKFEVVHQSPQMLIIKNGVVVAHSSHGAINEMNLEKFV</sequence>
<evidence type="ECO:0000313" key="1">
    <source>
        <dbReference type="EMBL" id="RCW90863.1"/>
    </source>
</evidence>
<proteinExistence type="predicted"/>
<dbReference type="OrthoDB" id="677051at2"/>
<accession>A0A368ZCU2</accession>
<organism evidence="1 2">
    <name type="scientific">Winogradskyella arenosi</name>
    <dbReference type="NCBI Taxonomy" id="533325"/>
    <lineage>
        <taxon>Bacteria</taxon>
        <taxon>Pseudomonadati</taxon>
        <taxon>Bacteroidota</taxon>
        <taxon>Flavobacteriia</taxon>
        <taxon>Flavobacteriales</taxon>
        <taxon>Flavobacteriaceae</taxon>
        <taxon>Winogradskyella</taxon>
    </lineage>
</organism>
<comment type="caution">
    <text evidence="1">The sequence shown here is derived from an EMBL/GenBank/DDBJ whole genome shotgun (WGS) entry which is preliminary data.</text>
</comment>
<dbReference type="RefSeq" id="WP_114310424.1">
    <property type="nucleotide sequence ID" value="NZ_QPJO01000004.1"/>
</dbReference>
<keyword evidence="2" id="KW-1185">Reference proteome</keyword>
<gene>
    <name evidence="1" type="ORF">DFQ08_104263</name>
</gene>
<protein>
    <submittedName>
        <fullName evidence="1">Bacillithiol system protein YtxJ</fullName>
    </submittedName>
</protein>
<evidence type="ECO:0000313" key="2">
    <source>
        <dbReference type="Proteomes" id="UP000253436"/>
    </source>
</evidence>
<dbReference type="Proteomes" id="UP000253436">
    <property type="component" value="Unassembled WGS sequence"/>
</dbReference>
<dbReference type="NCBIfam" id="TIGR04019">
    <property type="entry name" value="B_thiol_YtxJ"/>
    <property type="match status" value="1"/>
</dbReference>
<name>A0A368ZCU2_9FLAO</name>
<dbReference type="AlphaFoldDB" id="A0A368ZCU2"/>
<reference evidence="1 2" key="1">
    <citation type="submission" date="2018-07" db="EMBL/GenBank/DDBJ databases">
        <title>Genomic Encyclopedia of Type Strains, Phase III (KMG-III): the genomes of soil and plant-associated and newly described type strains.</title>
        <authorList>
            <person name="Whitman W."/>
        </authorList>
    </citation>
    <scope>NUCLEOTIDE SEQUENCE [LARGE SCALE GENOMIC DNA]</scope>
    <source>
        <strain evidence="1 2">CECT 7958</strain>
    </source>
</reference>
<dbReference type="InterPro" id="IPR022551">
    <property type="entry name" value="BrxC"/>
</dbReference>
<dbReference type="Gene3D" id="3.40.30.10">
    <property type="entry name" value="Glutaredoxin"/>
    <property type="match status" value="1"/>
</dbReference>
<dbReference type="Pfam" id="PF11009">
    <property type="entry name" value="BrxC"/>
    <property type="match status" value="1"/>
</dbReference>